<dbReference type="InterPro" id="IPR002110">
    <property type="entry name" value="Ankyrin_rpt"/>
</dbReference>
<dbReference type="PANTHER" id="PTHR24121">
    <property type="entry name" value="NO MECHANORECEPTOR POTENTIAL C, ISOFORM D-RELATED"/>
    <property type="match status" value="1"/>
</dbReference>
<reference evidence="2 3" key="1">
    <citation type="journal article" date="2022" name="G3 (Bethesda)">
        <title>Whole-genome sequence and methylome profiling of the almond [Prunus dulcis (Mill.) D.A. Webb] cultivar 'Nonpareil'.</title>
        <authorList>
            <person name="D'Amico-Willman K.M."/>
            <person name="Ouma W.Z."/>
            <person name="Meulia T."/>
            <person name="Sideli G.M."/>
            <person name="Gradziel T.M."/>
            <person name="Fresnedo-Ramirez J."/>
        </authorList>
    </citation>
    <scope>NUCLEOTIDE SEQUENCE [LARGE SCALE GENOMIC DNA]</scope>
    <source>
        <strain evidence="2">Clone GOH B32 T37-40</strain>
    </source>
</reference>
<evidence type="ECO:0000313" key="2">
    <source>
        <dbReference type="EMBL" id="KAI5340538.1"/>
    </source>
</evidence>
<organism evidence="2 3">
    <name type="scientific">Prunus dulcis</name>
    <name type="common">Almond</name>
    <name type="synonym">Amygdalus dulcis</name>
    <dbReference type="NCBI Taxonomy" id="3755"/>
    <lineage>
        <taxon>Eukaryota</taxon>
        <taxon>Viridiplantae</taxon>
        <taxon>Streptophyta</taxon>
        <taxon>Embryophyta</taxon>
        <taxon>Tracheophyta</taxon>
        <taxon>Spermatophyta</taxon>
        <taxon>Magnoliopsida</taxon>
        <taxon>eudicotyledons</taxon>
        <taxon>Gunneridae</taxon>
        <taxon>Pentapetalae</taxon>
        <taxon>rosids</taxon>
        <taxon>fabids</taxon>
        <taxon>Rosales</taxon>
        <taxon>Rosaceae</taxon>
        <taxon>Amygdaloideae</taxon>
        <taxon>Amygdaleae</taxon>
        <taxon>Prunus</taxon>
    </lineage>
</organism>
<comment type="caution">
    <text evidence="2">The sequence shown here is derived from an EMBL/GenBank/DDBJ whole genome shotgun (WGS) entry which is preliminary data.</text>
</comment>
<dbReference type="Gene3D" id="1.25.40.20">
    <property type="entry name" value="Ankyrin repeat-containing domain"/>
    <property type="match status" value="1"/>
</dbReference>
<dbReference type="SUPFAM" id="SSF48403">
    <property type="entry name" value="Ankyrin repeat"/>
    <property type="match status" value="1"/>
</dbReference>
<dbReference type="Proteomes" id="UP001054821">
    <property type="component" value="Chromosome 3"/>
</dbReference>
<protein>
    <recommendedName>
        <fullName evidence="4">Ankyrin repeat family protein</fullName>
    </recommendedName>
</protein>
<accession>A0AAD4ZCX6</accession>
<feature type="region of interest" description="Disordered" evidence="1">
    <location>
        <begin position="191"/>
        <end position="291"/>
    </location>
</feature>
<dbReference type="Pfam" id="PF00023">
    <property type="entry name" value="Ank"/>
    <property type="match status" value="1"/>
</dbReference>
<dbReference type="InterPro" id="IPR036770">
    <property type="entry name" value="Ankyrin_rpt-contain_sf"/>
</dbReference>
<evidence type="ECO:0000256" key="1">
    <source>
        <dbReference type="SAM" id="MobiDB-lite"/>
    </source>
</evidence>
<evidence type="ECO:0000313" key="3">
    <source>
        <dbReference type="Proteomes" id="UP001054821"/>
    </source>
</evidence>
<proteinExistence type="predicted"/>
<feature type="compositionally biased region" description="Acidic residues" evidence="1">
    <location>
        <begin position="213"/>
        <end position="252"/>
    </location>
</feature>
<gene>
    <name evidence="2" type="ORF">L3X38_019812</name>
</gene>
<feature type="compositionally biased region" description="Acidic residues" evidence="1">
    <location>
        <begin position="268"/>
        <end position="278"/>
    </location>
</feature>
<evidence type="ECO:0008006" key="4">
    <source>
        <dbReference type="Google" id="ProtNLM"/>
    </source>
</evidence>
<dbReference type="EMBL" id="JAJFAZ020000003">
    <property type="protein sequence ID" value="KAI5340538.1"/>
    <property type="molecule type" value="Genomic_DNA"/>
</dbReference>
<sequence>MATAWDMLAEMLRPSPEEGRHNNNDESVVNVKHGSLYESLKSGDWNAAKEYIDRHPESLTHRGSSSGETALHVAIEWKQLHIVEELLKLMTGEDLEIEDGDGFTAFFYALIRGMAPIVASMVKKNENLVTKRVMTNAGAMTPVLYACVLGSWKIARFLYSRTPIHVLTQDNNGREGAELISQCFFQRNKFDGSAPTDADFDPELDPESGSSFDDPDPDYDDNNLDPDYDDNDPDPDPDYDTDDPDPDSEDDPDPHSDDDPNPKFVSDSDSDPDFDSDSGPDSGSDSDPNSYSTCILCIFRCTDYDF</sequence>
<dbReference type="PANTHER" id="PTHR24121:SF21">
    <property type="entry name" value="ANKYRIN REPEAT FAMILY PROTEIN"/>
    <property type="match status" value="1"/>
</dbReference>
<keyword evidence="3" id="KW-1185">Reference proteome</keyword>
<feature type="compositionally biased region" description="Low complexity" evidence="1">
    <location>
        <begin position="279"/>
        <end position="290"/>
    </location>
</feature>
<name>A0AAD4ZCX6_PRUDU</name>
<dbReference type="AlphaFoldDB" id="A0AAD4ZCX6"/>
<dbReference type="SMART" id="SM00248">
    <property type="entry name" value="ANK"/>
    <property type="match status" value="2"/>
</dbReference>